<dbReference type="OrthoDB" id="3612718at2"/>
<proteinExistence type="predicted"/>
<dbReference type="InterPro" id="IPR052173">
    <property type="entry name" value="Beta-lactam_resp_regulator"/>
</dbReference>
<dbReference type="Pfam" id="PF05569">
    <property type="entry name" value="Peptidase_M56"/>
    <property type="match status" value="1"/>
</dbReference>
<reference evidence="3 4" key="2">
    <citation type="submission" date="2018-06" db="EMBL/GenBank/DDBJ databases">
        <title>Sequencing of bacterial isolates from soil warming experiment in Harvard Forest, Massachusetts, USA.</title>
        <authorList>
            <person name="Deangelis K.PhD."/>
        </authorList>
    </citation>
    <scope>NUCLEOTIDE SEQUENCE [LARGE SCALE GENOMIC DNA]</scope>
    <source>
        <strain evidence="3 4">GAS496</strain>
    </source>
</reference>
<dbReference type="InterPro" id="IPR008756">
    <property type="entry name" value="Peptidase_M56"/>
</dbReference>
<evidence type="ECO:0000259" key="2">
    <source>
        <dbReference type="Pfam" id="PF05569"/>
    </source>
</evidence>
<dbReference type="Gene3D" id="3.30.2010.10">
    <property type="entry name" value="Metalloproteases ('zincins'), catalytic domain"/>
    <property type="match status" value="1"/>
</dbReference>
<protein>
    <submittedName>
        <fullName evidence="3">BlaR1 peptidase M56</fullName>
    </submittedName>
</protein>
<keyword evidence="1" id="KW-0812">Transmembrane</keyword>
<evidence type="ECO:0000256" key="1">
    <source>
        <dbReference type="SAM" id="Phobius"/>
    </source>
</evidence>
<dbReference type="AlphaFoldDB" id="A0A318HJY3"/>
<comment type="caution">
    <text evidence="3">The sequence shown here is derived from an EMBL/GenBank/DDBJ whole genome shotgun (WGS) entry which is preliminary data.</text>
</comment>
<sequence length="268" mass="28327">MTRLRPWRVARQHPVATGVVAGVIAVQVTWMVEAACPRMSITECLVAAIVLVAGASMLAIAVRAGWLAAVTTRALATLPRAPMPESLPAAAGRAGIARLRCLAGADRTAFCAGLLRPCVYVTTATAEQLNANELDAVLAHEAAHARRRDPLRRLLTRAAADVMFWFPLLRWWLRTHVENAEIHADKAAIDHAGRQGLAAAMLAAAAQPPVAVPAMGGATETRIAHLLGEDLPQRRPPRSLVVLSLMGAIGAVWLVMCLGQGGLAVLGI</sequence>
<dbReference type="PANTHER" id="PTHR34978">
    <property type="entry name" value="POSSIBLE SENSOR-TRANSDUCER PROTEIN BLAR"/>
    <property type="match status" value="1"/>
</dbReference>
<reference evidence="4" key="1">
    <citation type="submission" date="2018-05" db="EMBL/GenBank/DDBJ databases">
        <authorList>
            <person name="Deangelis K."/>
            <person name="Huntemann M."/>
            <person name="Clum A."/>
            <person name="Pillay M."/>
            <person name="Palaniappan K."/>
            <person name="Varghese N."/>
            <person name="Mikhailova N."/>
            <person name="Stamatis D."/>
            <person name="Reddy T."/>
            <person name="Daum C."/>
            <person name="Shapiro N."/>
            <person name="Ivanova N."/>
            <person name="Kyrpides N."/>
            <person name="Woyke T."/>
        </authorList>
    </citation>
    <scope>NUCLEOTIDE SEQUENCE [LARGE SCALE GENOMIC DNA]</scope>
    <source>
        <strain evidence="4">GAS496</strain>
    </source>
</reference>
<keyword evidence="1" id="KW-0472">Membrane</keyword>
<feature type="domain" description="Peptidase M56" evidence="2">
    <location>
        <begin position="38"/>
        <end position="210"/>
    </location>
</feature>
<feature type="transmembrane region" description="Helical" evidence="1">
    <location>
        <begin position="240"/>
        <end position="266"/>
    </location>
</feature>
<evidence type="ECO:0000313" key="4">
    <source>
        <dbReference type="Proteomes" id="UP000247781"/>
    </source>
</evidence>
<dbReference type="EMBL" id="QJJU01000014">
    <property type="protein sequence ID" value="PXX06268.1"/>
    <property type="molecule type" value="Genomic_DNA"/>
</dbReference>
<keyword evidence="1" id="KW-1133">Transmembrane helix</keyword>
<evidence type="ECO:0000313" key="3">
    <source>
        <dbReference type="EMBL" id="PXX06268.1"/>
    </source>
</evidence>
<gene>
    <name evidence="3" type="ORF">C8E89_11441</name>
</gene>
<name>A0A318HJY3_9MYCO</name>
<organism evidence="3 4">
    <name type="scientific">Mycolicibacterium moriokaense</name>
    <dbReference type="NCBI Taxonomy" id="39691"/>
    <lineage>
        <taxon>Bacteria</taxon>
        <taxon>Bacillati</taxon>
        <taxon>Actinomycetota</taxon>
        <taxon>Actinomycetes</taxon>
        <taxon>Mycobacteriales</taxon>
        <taxon>Mycobacteriaceae</taxon>
        <taxon>Mycolicibacterium</taxon>
    </lineage>
</organism>
<keyword evidence="4" id="KW-1185">Reference proteome</keyword>
<accession>A0A318HJY3</accession>
<dbReference type="PANTHER" id="PTHR34978:SF3">
    <property type="entry name" value="SLR0241 PROTEIN"/>
    <property type="match status" value="1"/>
</dbReference>
<feature type="transmembrane region" description="Helical" evidence="1">
    <location>
        <begin position="44"/>
        <end position="70"/>
    </location>
</feature>
<dbReference type="Proteomes" id="UP000247781">
    <property type="component" value="Unassembled WGS sequence"/>
</dbReference>